<feature type="transmembrane region" description="Helical" evidence="1">
    <location>
        <begin position="21"/>
        <end position="40"/>
    </location>
</feature>
<feature type="transmembrane region" description="Helical" evidence="1">
    <location>
        <begin position="46"/>
        <end position="70"/>
    </location>
</feature>
<gene>
    <name evidence="2" type="ORF">LSGJ_00537</name>
</gene>
<keyword evidence="1" id="KW-0812">Transmembrane</keyword>
<proteinExistence type="predicted"/>
<protein>
    <submittedName>
        <fullName evidence="2">Uncharacterized protein</fullName>
    </submittedName>
</protein>
<dbReference type="RefSeq" id="WP_004564180.1">
    <property type="nucleotide sequence ID" value="NZ_AFOI01000002.1"/>
</dbReference>
<accession>F7QTN6</accession>
<name>F7QTN6_9LACO</name>
<evidence type="ECO:0000256" key="1">
    <source>
        <dbReference type="SAM" id="Phobius"/>
    </source>
</evidence>
<keyword evidence="1" id="KW-1133">Transmembrane helix</keyword>
<feature type="transmembrane region" description="Helical" evidence="1">
    <location>
        <begin position="131"/>
        <end position="153"/>
    </location>
</feature>
<keyword evidence="1" id="KW-0472">Membrane</keyword>
<evidence type="ECO:0000313" key="3">
    <source>
        <dbReference type="Proteomes" id="UP000003074"/>
    </source>
</evidence>
<reference evidence="2 3" key="1">
    <citation type="journal article" date="2011" name="J. Bacteriol.">
        <title>Genome Sequence of Lactobacillus salivarius GJ-24, a Probiotic Strain Isolated from Healthy Adult Intestine.</title>
        <authorList>
            <person name="Cho Y.J."/>
            <person name="Choi J.K."/>
            <person name="Kim J.H."/>
            <person name="Lim Y.S."/>
            <person name="Ham J.S."/>
            <person name="Kang D.K."/>
            <person name="Chun J."/>
            <person name="Paik H.D."/>
            <person name="Kim G.B."/>
        </authorList>
    </citation>
    <scope>NUCLEOTIDE SEQUENCE [LARGE SCALE GENOMIC DNA]</scope>
    <source>
        <strain evidence="2 3">GJ-24</strain>
    </source>
</reference>
<organism evidence="2 3">
    <name type="scientific">Ligilactobacillus salivarius GJ-24</name>
    <dbReference type="NCBI Taxonomy" id="1041521"/>
    <lineage>
        <taxon>Bacteria</taxon>
        <taxon>Bacillati</taxon>
        <taxon>Bacillota</taxon>
        <taxon>Bacilli</taxon>
        <taxon>Lactobacillales</taxon>
        <taxon>Lactobacillaceae</taxon>
        <taxon>Ligilactobacillus</taxon>
    </lineage>
</organism>
<evidence type="ECO:0000313" key="2">
    <source>
        <dbReference type="EMBL" id="EGM52117.1"/>
    </source>
</evidence>
<feature type="transmembrane region" description="Helical" evidence="1">
    <location>
        <begin position="82"/>
        <end position="104"/>
    </location>
</feature>
<dbReference type="PATRIC" id="fig|1041521.3.peg.540"/>
<dbReference type="EMBL" id="AFOI01000002">
    <property type="protein sequence ID" value="EGM52117.1"/>
    <property type="molecule type" value="Genomic_DNA"/>
</dbReference>
<comment type="caution">
    <text evidence="2">The sequence shown here is derived from an EMBL/GenBank/DDBJ whole genome shotgun (WGS) entry which is preliminary data.</text>
</comment>
<sequence length="157" mass="18643">MEFNFNYLNRYKYLFNARKTRSLIFVQSIALLFSLAIILADSFNALRIGSIFSLSMWVIVLSGLIHYLIFRKFQEKFNLPTTVLTMVEYYIQWILIYMTIYQVMFDTLHKVVKKIPDILNLDLSYLINPTYLIIAIFPALIATWITIVLYKVYKKDI</sequence>
<dbReference type="AlphaFoldDB" id="F7QTN6"/>
<dbReference type="Proteomes" id="UP000003074">
    <property type="component" value="Unassembled WGS sequence"/>
</dbReference>